<dbReference type="GO" id="GO:0016791">
    <property type="term" value="F:phosphatase activity"/>
    <property type="evidence" value="ECO:0007669"/>
    <property type="project" value="TreeGrafter"/>
</dbReference>
<accession>A0A6J4TBQ9</accession>
<dbReference type="PANTHER" id="PTHR43156:SF2">
    <property type="entry name" value="STAGE II SPORULATION PROTEIN E"/>
    <property type="match status" value="1"/>
</dbReference>
<reference evidence="3" key="1">
    <citation type="submission" date="2020-02" db="EMBL/GenBank/DDBJ databases">
        <authorList>
            <person name="Meier V. D."/>
        </authorList>
    </citation>
    <scope>NUCLEOTIDE SEQUENCE</scope>
    <source>
        <strain evidence="3">AVDCRST_MAG45</strain>
    </source>
</reference>
<keyword evidence="1" id="KW-0378">Hydrolase</keyword>
<dbReference type="Gene3D" id="3.60.40.10">
    <property type="entry name" value="PPM-type phosphatase domain"/>
    <property type="match status" value="1"/>
</dbReference>
<dbReference type="SMART" id="SM00331">
    <property type="entry name" value="PP2C_SIG"/>
    <property type="match status" value="1"/>
</dbReference>
<feature type="non-terminal residue" evidence="3">
    <location>
        <position position="1"/>
    </location>
</feature>
<dbReference type="AlphaFoldDB" id="A0A6J4TBQ9"/>
<dbReference type="InterPro" id="IPR052016">
    <property type="entry name" value="Bact_Sigma-Reg"/>
</dbReference>
<name>A0A6J4TBQ9_9ACTN</name>
<organism evidence="3">
    <name type="scientific">uncultured Solirubrobacterales bacterium</name>
    <dbReference type="NCBI Taxonomy" id="768556"/>
    <lineage>
        <taxon>Bacteria</taxon>
        <taxon>Bacillati</taxon>
        <taxon>Actinomycetota</taxon>
        <taxon>Thermoleophilia</taxon>
        <taxon>Solirubrobacterales</taxon>
        <taxon>environmental samples</taxon>
    </lineage>
</organism>
<gene>
    <name evidence="3" type="ORF">AVDCRST_MAG45-2393</name>
</gene>
<feature type="domain" description="PPM-type phosphatase" evidence="2">
    <location>
        <begin position="1"/>
        <end position="199"/>
    </location>
</feature>
<evidence type="ECO:0000259" key="2">
    <source>
        <dbReference type="SMART" id="SM00331"/>
    </source>
</evidence>
<dbReference type="InterPro" id="IPR036457">
    <property type="entry name" value="PPM-type-like_dom_sf"/>
</dbReference>
<proteinExistence type="predicted"/>
<evidence type="ECO:0000256" key="1">
    <source>
        <dbReference type="ARBA" id="ARBA00022801"/>
    </source>
</evidence>
<sequence length="287" mass="29009">GPGAGGDFYDVFALPGGRAGVVLGDVEGHGREVIGATAALRHSLRAYLEAGLEPRAALELAGEVLGRDPAATMATAVLAVHDPRSGVLTWAGAGHPPPILLGGEFGAETLTAAAAPPLGAATATGLRQTSVHLPRGAAACLFTDGLIDARSGGGRLGLDRLAELADDLGDRLSASTLLDAVGREASEITDDMAVCVLRPAVRPAGEAAAAPQGRVEELALPPGQISTSLMQRFLWACGVEADEAQAAMSAARETAREGVGVLLRVETEGRAPVEVSQLGRATLAPVS</sequence>
<dbReference type="Pfam" id="PF07228">
    <property type="entry name" value="SpoIIE"/>
    <property type="match status" value="1"/>
</dbReference>
<evidence type="ECO:0000313" key="3">
    <source>
        <dbReference type="EMBL" id="CAA9519224.1"/>
    </source>
</evidence>
<protein>
    <submittedName>
        <fullName evidence="3">Serine phosphatase RsbU, regulator of sigma subunit</fullName>
    </submittedName>
</protein>
<dbReference type="EMBL" id="CADCVU010000207">
    <property type="protein sequence ID" value="CAA9519224.1"/>
    <property type="molecule type" value="Genomic_DNA"/>
</dbReference>
<dbReference type="PANTHER" id="PTHR43156">
    <property type="entry name" value="STAGE II SPORULATION PROTEIN E-RELATED"/>
    <property type="match status" value="1"/>
</dbReference>
<dbReference type="InterPro" id="IPR001932">
    <property type="entry name" value="PPM-type_phosphatase-like_dom"/>
</dbReference>